<reference evidence="1" key="1">
    <citation type="submission" date="2023-10" db="EMBL/GenBank/DDBJ databases">
        <authorList>
            <person name="Chen Y."/>
            <person name="Shah S."/>
            <person name="Dougan E. K."/>
            <person name="Thang M."/>
            <person name="Chan C."/>
        </authorList>
    </citation>
    <scope>NUCLEOTIDE SEQUENCE [LARGE SCALE GENOMIC DNA]</scope>
</reference>
<protein>
    <recommendedName>
        <fullName evidence="3">Brix domain-containing protein</fullName>
    </recommendedName>
</protein>
<evidence type="ECO:0000313" key="2">
    <source>
        <dbReference type="Proteomes" id="UP001189429"/>
    </source>
</evidence>
<dbReference type="Proteomes" id="UP001189429">
    <property type="component" value="Unassembled WGS sequence"/>
</dbReference>
<evidence type="ECO:0000313" key="1">
    <source>
        <dbReference type="EMBL" id="CAK0816270.1"/>
    </source>
</evidence>
<organism evidence="1 2">
    <name type="scientific">Prorocentrum cordatum</name>
    <dbReference type="NCBI Taxonomy" id="2364126"/>
    <lineage>
        <taxon>Eukaryota</taxon>
        <taxon>Sar</taxon>
        <taxon>Alveolata</taxon>
        <taxon>Dinophyceae</taxon>
        <taxon>Prorocentrales</taxon>
        <taxon>Prorocentraceae</taxon>
        <taxon>Prorocentrum</taxon>
    </lineage>
</organism>
<proteinExistence type="predicted"/>
<accession>A0ABN9RF41</accession>
<name>A0ABN9RF41_9DINO</name>
<keyword evidence="2" id="KW-1185">Reference proteome</keyword>
<sequence length="301" mass="32849">MAPTLAAAPTERRSRRTGGLVVLAVLSCGVLAAWEPDVLGFLGLSAPRRSRSPRPSWGVALGAEGDVSAALEGDATADDLALESPTPEKEPVYGDAAPPPNIPLFQELNISAKTTPKGLMRAMVGAFNNGERAVDLVLTDPRHKHIFLYSLALLPAPFRASGQVLIRRRDRRLRMRVVQRFRPPEDEAPEVFRVASGSNITALGQLVKNIFTDSLGNNLKRTVQLEFQGQVCAGNAVLVIEHAERLAFRELFFHARKVTEEIPSAQLRAAASAPGRADGACRPQQERLHPGHNYYWLRKCA</sequence>
<evidence type="ECO:0008006" key="3">
    <source>
        <dbReference type="Google" id="ProtNLM"/>
    </source>
</evidence>
<gene>
    <name evidence="1" type="ORF">PCOR1329_LOCUS19293</name>
</gene>
<comment type="caution">
    <text evidence="1">The sequence shown here is derived from an EMBL/GenBank/DDBJ whole genome shotgun (WGS) entry which is preliminary data.</text>
</comment>
<dbReference type="EMBL" id="CAUYUJ010006147">
    <property type="protein sequence ID" value="CAK0816270.1"/>
    <property type="molecule type" value="Genomic_DNA"/>
</dbReference>